<dbReference type="Proteomes" id="UP001364617">
    <property type="component" value="Unassembled WGS sequence"/>
</dbReference>
<organism evidence="1 2">
    <name type="scientific">Phoxinus phoxinus</name>
    <name type="common">Eurasian minnow</name>
    <dbReference type="NCBI Taxonomy" id="58324"/>
    <lineage>
        <taxon>Eukaryota</taxon>
        <taxon>Metazoa</taxon>
        <taxon>Chordata</taxon>
        <taxon>Craniata</taxon>
        <taxon>Vertebrata</taxon>
        <taxon>Euteleostomi</taxon>
        <taxon>Actinopterygii</taxon>
        <taxon>Neopterygii</taxon>
        <taxon>Teleostei</taxon>
        <taxon>Ostariophysi</taxon>
        <taxon>Cypriniformes</taxon>
        <taxon>Leuciscidae</taxon>
        <taxon>Phoxininae</taxon>
        <taxon>Phoxinus</taxon>
    </lineage>
</organism>
<dbReference type="EMBL" id="JAYKXH010000017">
    <property type="protein sequence ID" value="KAK7139435.1"/>
    <property type="molecule type" value="Genomic_DNA"/>
</dbReference>
<keyword evidence="2" id="KW-1185">Reference proteome</keyword>
<gene>
    <name evidence="1" type="ORF">R3I93_016542</name>
</gene>
<comment type="caution">
    <text evidence="1">The sequence shown here is derived from an EMBL/GenBank/DDBJ whole genome shotgun (WGS) entry which is preliminary data.</text>
</comment>
<evidence type="ECO:0000313" key="1">
    <source>
        <dbReference type="EMBL" id="KAK7139435.1"/>
    </source>
</evidence>
<dbReference type="AlphaFoldDB" id="A0AAN9CLC4"/>
<name>A0AAN9CLC4_9TELE</name>
<accession>A0AAN9CLC4</accession>
<reference evidence="1 2" key="1">
    <citation type="submission" date="2024-02" db="EMBL/GenBank/DDBJ databases">
        <title>Chromosome-level genome assembly of the Eurasian Minnow (Phoxinus phoxinus).</title>
        <authorList>
            <person name="Oriowo T.O."/>
            <person name="Martin S."/>
            <person name="Stange M."/>
            <person name="Chrysostomakis Y."/>
            <person name="Brown T."/>
            <person name="Winkler S."/>
            <person name="Kukowka S."/>
            <person name="Myers E.W."/>
            <person name="Bohne A."/>
        </authorList>
    </citation>
    <scope>NUCLEOTIDE SEQUENCE [LARGE SCALE GENOMIC DNA]</scope>
    <source>
        <strain evidence="1">ZFMK-TIS-60720</strain>
        <tissue evidence="1">Whole Organism</tissue>
    </source>
</reference>
<evidence type="ECO:0000313" key="2">
    <source>
        <dbReference type="Proteomes" id="UP001364617"/>
    </source>
</evidence>
<sequence>MGIRYKSWIESDQYRCLKKLPRVTSATRKARHFSTVATPTDRWLKVSLKVWLRETTPDIAYPKGAGLGAE</sequence>
<proteinExistence type="predicted"/>
<protein>
    <submittedName>
        <fullName evidence="1">Uncharacterized protein</fullName>
    </submittedName>
</protein>